<reference evidence="2 3" key="1">
    <citation type="journal article" date="2020" name="Nature">
        <title>Six reference-quality genomes reveal evolution of bat adaptations.</title>
        <authorList>
            <person name="Jebb D."/>
            <person name="Huang Z."/>
            <person name="Pippel M."/>
            <person name="Hughes G.M."/>
            <person name="Lavrichenko K."/>
            <person name="Devanna P."/>
            <person name="Winkler S."/>
            <person name="Jermiin L.S."/>
            <person name="Skirmuntt E.C."/>
            <person name="Katzourakis A."/>
            <person name="Burkitt-Gray L."/>
            <person name="Ray D.A."/>
            <person name="Sullivan K.A.M."/>
            <person name="Roscito J.G."/>
            <person name="Kirilenko B.M."/>
            <person name="Davalos L.M."/>
            <person name="Corthals A.P."/>
            <person name="Power M.L."/>
            <person name="Jones G."/>
            <person name="Ransome R.D."/>
            <person name="Dechmann D.K.N."/>
            <person name="Locatelli A.G."/>
            <person name="Puechmaille S.J."/>
            <person name="Fedrigo O."/>
            <person name="Jarvis E.D."/>
            <person name="Hiller M."/>
            <person name="Vernes S.C."/>
            <person name="Myers E.W."/>
            <person name="Teeling E.C."/>
        </authorList>
    </citation>
    <scope>NUCLEOTIDE SEQUENCE [LARGE SCALE GENOMIC DNA]</scope>
    <source>
        <strain evidence="2">Bat1K_MPI-CBG_1</strain>
    </source>
</reference>
<evidence type="ECO:0000313" key="3">
    <source>
        <dbReference type="Proteomes" id="UP000664940"/>
    </source>
</evidence>
<dbReference type="EMBL" id="JABVXQ010000002">
    <property type="protein sequence ID" value="KAF6125572.1"/>
    <property type="molecule type" value="Genomic_DNA"/>
</dbReference>
<gene>
    <name evidence="2" type="ORF">HJG60_009985</name>
</gene>
<organism evidence="2 3">
    <name type="scientific">Phyllostomus discolor</name>
    <name type="common">pale spear-nosed bat</name>
    <dbReference type="NCBI Taxonomy" id="89673"/>
    <lineage>
        <taxon>Eukaryota</taxon>
        <taxon>Metazoa</taxon>
        <taxon>Chordata</taxon>
        <taxon>Craniata</taxon>
        <taxon>Vertebrata</taxon>
        <taxon>Euteleostomi</taxon>
        <taxon>Mammalia</taxon>
        <taxon>Eutheria</taxon>
        <taxon>Laurasiatheria</taxon>
        <taxon>Chiroptera</taxon>
        <taxon>Yangochiroptera</taxon>
        <taxon>Phyllostomidae</taxon>
        <taxon>Phyllostominae</taxon>
        <taxon>Phyllostomus</taxon>
    </lineage>
</organism>
<dbReference type="Proteomes" id="UP000664940">
    <property type="component" value="Unassembled WGS sequence"/>
</dbReference>
<feature type="region of interest" description="Disordered" evidence="1">
    <location>
        <begin position="1"/>
        <end position="68"/>
    </location>
</feature>
<comment type="caution">
    <text evidence="2">The sequence shown here is derived from an EMBL/GenBank/DDBJ whole genome shotgun (WGS) entry which is preliminary data.</text>
</comment>
<evidence type="ECO:0000256" key="1">
    <source>
        <dbReference type="SAM" id="MobiDB-lite"/>
    </source>
</evidence>
<name>A0A834ETA2_9CHIR</name>
<feature type="compositionally biased region" description="Basic and acidic residues" evidence="1">
    <location>
        <begin position="40"/>
        <end position="55"/>
    </location>
</feature>
<evidence type="ECO:0000313" key="2">
    <source>
        <dbReference type="EMBL" id="KAF6125572.1"/>
    </source>
</evidence>
<protein>
    <submittedName>
        <fullName evidence="2">Uncharacterized protein</fullName>
    </submittedName>
</protein>
<accession>A0A834ETA2</accession>
<proteinExistence type="predicted"/>
<dbReference type="AlphaFoldDB" id="A0A834ETA2"/>
<sequence length="135" mass="14331">MPERGHWHRPALLLTTNVTGRRTRSSERPAPASQDGSGPGEDRLRSVGRTCRTEGSRAVGGRGRAPVRQASVSLGHEVRHRGRRVGTAAVSTGGLVVTVAALACCSCATSALSPDELGRFSESWHESFVLTCGHF</sequence>